<dbReference type="PANTHER" id="PTHR37018">
    <property type="entry name" value="CULTURE SPECIFIC PROTEIN, PUTATIVE (AFU_ORTHOLOGUE AFUA_2G00130)-RELATED"/>
    <property type="match status" value="1"/>
</dbReference>
<dbReference type="PANTHER" id="PTHR37018:SF1">
    <property type="entry name" value="CULTURE SPECIFIC PROTEIN, PUTATIVE (AFU_ORTHOLOGUE AFUA_2G00130)-RELATED"/>
    <property type="match status" value="1"/>
</dbReference>
<proteinExistence type="predicted"/>
<keyword evidence="6" id="KW-1185">Reference proteome</keyword>
<dbReference type="InterPro" id="IPR011761">
    <property type="entry name" value="ATP-grasp"/>
</dbReference>
<dbReference type="Proteomes" id="UP000615455">
    <property type="component" value="Unassembled WGS sequence"/>
</dbReference>
<evidence type="ECO:0000256" key="2">
    <source>
        <dbReference type="ARBA" id="ARBA00022840"/>
    </source>
</evidence>
<keyword evidence="2 3" id="KW-0067">ATP-binding</keyword>
<keyword evidence="1 3" id="KW-0547">Nucleotide-binding</keyword>
<reference evidence="6" key="1">
    <citation type="journal article" date="2019" name="Int. J. Syst. Evol. Microbiol.">
        <title>The Global Catalogue of Microorganisms (GCM) 10K type strain sequencing project: providing services to taxonomists for standard genome sequencing and annotation.</title>
        <authorList>
            <consortium name="The Broad Institute Genomics Platform"/>
            <consortium name="The Broad Institute Genome Sequencing Center for Infectious Disease"/>
            <person name="Wu L."/>
            <person name="Ma J."/>
        </authorList>
    </citation>
    <scope>NUCLEOTIDE SEQUENCE [LARGE SCALE GENOMIC DNA]</scope>
    <source>
        <strain evidence="6">CGMCC 1.15043</strain>
    </source>
</reference>
<dbReference type="Gene3D" id="3.30.470.20">
    <property type="entry name" value="ATP-grasp fold, B domain"/>
    <property type="match status" value="1"/>
</dbReference>
<dbReference type="Pfam" id="PF18105">
    <property type="entry name" value="PGM1_C"/>
    <property type="match status" value="1"/>
</dbReference>
<dbReference type="InterPro" id="IPR053269">
    <property type="entry name" value="Asp-Met_ligase"/>
</dbReference>
<dbReference type="EMBL" id="BMHE01000006">
    <property type="protein sequence ID" value="GGI46487.1"/>
    <property type="molecule type" value="Genomic_DNA"/>
</dbReference>
<dbReference type="PROSITE" id="PS50975">
    <property type="entry name" value="ATP_GRASP"/>
    <property type="match status" value="1"/>
</dbReference>
<evidence type="ECO:0000259" key="4">
    <source>
        <dbReference type="PROSITE" id="PS50975"/>
    </source>
</evidence>
<name>A0ABQ2BSD1_9BACL</name>
<evidence type="ECO:0000256" key="1">
    <source>
        <dbReference type="ARBA" id="ARBA00022741"/>
    </source>
</evidence>
<feature type="domain" description="ATP-grasp" evidence="4">
    <location>
        <begin position="165"/>
        <end position="370"/>
    </location>
</feature>
<dbReference type="Pfam" id="PF02222">
    <property type="entry name" value="ATP-grasp"/>
    <property type="match status" value="1"/>
</dbReference>
<organism evidence="5 6">
    <name type="scientific">Paenibacillus marchantiophytorum</name>
    <dbReference type="NCBI Taxonomy" id="1619310"/>
    <lineage>
        <taxon>Bacteria</taxon>
        <taxon>Bacillati</taxon>
        <taxon>Bacillota</taxon>
        <taxon>Bacilli</taxon>
        <taxon>Bacillales</taxon>
        <taxon>Paenibacillaceae</taxon>
        <taxon>Paenibacillus</taxon>
    </lineage>
</organism>
<accession>A0ABQ2BSD1</accession>
<gene>
    <name evidence="5" type="ORF">GCM10008018_17340</name>
</gene>
<dbReference type="InterPro" id="IPR041356">
    <property type="entry name" value="PGM1_C"/>
</dbReference>
<dbReference type="SUPFAM" id="SSF56059">
    <property type="entry name" value="Glutathione synthetase ATP-binding domain-like"/>
    <property type="match status" value="1"/>
</dbReference>
<protein>
    <submittedName>
        <fullName evidence="5">Phosphoribosylglycinamide formyltransferase 2</fullName>
    </submittedName>
</protein>
<dbReference type="InterPro" id="IPR003135">
    <property type="entry name" value="ATP-grasp_carboxylate-amine"/>
</dbReference>
<sequence length="453" mass="51587">MAETFHLVEYLTVQRTKGVIIWLLNIGAEKYWNRLQAGIVDRNEDRIVNRVEEMNLLLCREQDILILREQPDPAYLEQLRQWGFSIPRLVVPEHSDALTPIAELVLRDEKLMQTLELAAAEQEDVYFVPYGVTYLEEQIAERCGLCLMGAPSELQAKVNDKVFNREIAETLGLATCLGFVCSDIEEIREAYHQLTGSTHNFKKVIIKEPHGASGKGLYIIDNTDKLSSLLTRLSRSARQNSNARWLVEGWYEKKADLNYQIYISPHGSVEMFSLKQQVLRDTVYIGSKIPVDLSPEIIEKYRGYAEQIGSYLYQMGYTGVAGIDSIITMDDTLIPIIEINGRFTLSTYISFLEPMLREVKLFSRYLKWISDKPCDFTEVCSLLRQEGLLYDPATGEGILVYTSGTLPLQQDEGGSAYTGRLFTLLASKGWANIEALNSRLEHFIDRLSNRITV</sequence>
<evidence type="ECO:0000313" key="5">
    <source>
        <dbReference type="EMBL" id="GGI46487.1"/>
    </source>
</evidence>
<dbReference type="Pfam" id="PF18604">
    <property type="entry name" value="PreAtp-grasp"/>
    <property type="match status" value="1"/>
</dbReference>
<evidence type="ECO:0000313" key="6">
    <source>
        <dbReference type="Proteomes" id="UP000615455"/>
    </source>
</evidence>
<dbReference type="InterPro" id="IPR040754">
    <property type="entry name" value="PreAtp-grasp"/>
</dbReference>
<evidence type="ECO:0000256" key="3">
    <source>
        <dbReference type="PROSITE-ProRule" id="PRU00409"/>
    </source>
</evidence>
<comment type="caution">
    <text evidence="5">The sequence shown here is derived from an EMBL/GenBank/DDBJ whole genome shotgun (WGS) entry which is preliminary data.</text>
</comment>
<dbReference type="RefSeq" id="WP_189010323.1">
    <property type="nucleotide sequence ID" value="NZ_BMHE01000006.1"/>
</dbReference>